<feature type="region of interest" description="Disordered" evidence="1">
    <location>
        <begin position="246"/>
        <end position="301"/>
    </location>
</feature>
<dbReference type="RefSeq" id="WP_036707977.1">
    <property type="nucleotide sequence ID" value="NZ_JRKQ01000017.1"/>
</dbReference>
<proteinExistence type="predicted"/>
<feature type="compositionally biased region" description="Basic and acidic residues" evidence="1">
    <location>
        <begin position="103"/>
        <end position="119"/>
    </location>
</feature>
<organism evidence="2 3">
    <name type="scientific">Paracoccus sanguinis</name>
    <dbReference type="NCBI Taxonomy" id="1545044"/>
    <lineage>
        <taxon>Bacteria</taxon>
        <taxon>Pseudomonadati</taxon>
        <taxon>Pseudomonadota</taxon>
        <taxon>Alphaproteobacteria</taxon>
        <taxon>Rhodobacterales</taxon>
        <taxon>Paracoccaceae</taxon>
        <taxon>Paracoccus</taxon>
    </lineage>
</organism>
<evidence type="ECO:0000313" key="3">
    <source>
        <dbReference type="Proteomes" id="UP000029858"/>
    </source>
</evidence>
<evidence type="ECO:0000313" key="2">
    <source>
        <dbReference type="EMBL" id="KGJ22863.1"/>
    </source>
</evidence>
<sequence length="301" mass="32555">MAKHPGAGQMPQNSFIPEDRGLGRRVDRRQESYAPSPYAAQRVLPHGDVSPEGDRAWPEPSLTSRVLVYGGAAVAAAAVTAGAVLAVRKVADIVSGNDEVDRDADRAAERAAERARKQVYDSSRGRSSAPAFAAMPEREREAMRARARSQAAADDARRQRMRDEAKRSERPARAPEPGRRPRRPAQAPQRNLLGEIEHTAQTLTRNINGIVGAVTMAMAAFRSVANQAEGVVREFHGTADQIRGFLGTAGAGRPEATRAGRPSDPFRATPRRDVVDLRDTNDARPSTPAAAQGDAPRMHRL</sequence>
<protein>
    <submittedName>
        <fullName evidence="2">Uncharacterized protein</fullName>
    </submittedName>
</protein>
<accession>A0A099GL44</accession>
<comment type="caution">
    <text evidence="2">The sequence shown here is derived from an EMBL/GenBank/DDBJ whole genome shotgun (WGS) entry which is preliminary data.</text>
</comment>
<gene>
    <name evidence="2" type="ORF">IX56_05390</name>
</gene>
<dbReference type="EMBL" id="JRKQ01000017">
    <property type="protein sequence ID" value="KGJ22863.1"/>
    <property type="molecule type" value="Genomic_DNA"/>
</dbReference>
<dbReference type="AlphaFoldDB" id="A0A099GL44"/>
<dbReference type="Proteomes" id="UP000029858">
    <property type="component" value="Unassembled WGS sequence"/>
</dbReference>
<name>A0A099GL44_9RHOB</name>
<feature type="compositionally biased region" description="Basic and acidic residues" evidence="1">
    <location>
        <begin position="17"/>
        <end position="31"/>
    </location>
</feature>
<feature type="compositionally biased region" description="Basic and acidic residues" evidence="1">
    <location>
        <begin position="154"/>
        <end position="179"/>
    </location>
</feature>
<reference evidence="2 3" key="2">
    <citation type="submission" date="2014-10" db="EMBL/GenBank/DDBJ databases">
        <title>Paracoccus sanguinis sp. nov., isolated from clinical specimens of New York State patients.</title>
        <authorList>
            <person name="Mingle L.A."/>
            <person name="Cole J.A."/>
            <person name="Lapierre P."/>
            <person name="Musser K.A."/>
        </authorList>
    </citation>
    <scope>NUCLEOTIDE SEQUENCE [LARGE SCALE GENOMIC DNA]</scope>
    <source>
        <strain evidence="2 3">5503</strain>
    </source>
</reference>
<feature type="compositionally biased region" description="Basic and acidic residues" evidence="1">
    <location>
        <begin position="270"/>
        <end position="282"/>
    </location>
</feature>
<feature type="region of interest" description="Disordered" evidence="1">
    <location>
        <begin position="98"/>
        <end position="192"/>
    </location>
</feature>
<feature type="region of interest" description="Disordered" evidence="1">
    <location>
        <begin position="1"/>
        <end position="59"/>
    </location>
</feature>
<reference evidence="2 3" key="1">
    <citation type="submission" date="2014-09" db="EMBL/GenBank/DDBJ databases">
        <authorList>
            <person name="McGinnis J.M."/>
            <person name="Wolfgang W.J."/>
        </authorList>
    </citation>
    <scope>NUCLEOTIDE SEQUENCE [LARGE SCALE GENOMIC DNA]</scope>
    <source>
        <strain evidence="2 3">5503</strain>
    </source>
</reference>
<evidence type="ECO:0000256" key="1">
    <source>
        <dbReference type="SAM" id="MobiDB-lite"/>
    </source>
</evidence>